<evidence type="ECO:0000256" key="8">
    <source>
        <dbReference type="SAM" id="MobiDB-lite"/>
    </source>
</evidence>
<feature type="domain" description="C2H2-type" evidence="9">
    <location>
        <begin position="435"/>
        <end position="462"/>
    </location>
</feature>
<keyword evidence="6" id="KW-0539">Nucleus</keyword>
<evidence type="ECO:0000256" key="1">
    <source>
        <dbReference type="ARBA" id="ARBA00004123"/>
    </source>
</evidence>
<dbReference type="SUPFAM" id="SSF53098">
    <property type="entry name" value="Ribonuclease H-like"/>
    <property type="match status" value="1"/>
</dbReference>
<reference evidence="10 11" key="1">
    <citation type="submission" date="2022-01" db="EMBL/GenBank/DDBJ databases">
        <title>A chromosomal length assembly of Cordylochernes scorpioides.</title>
        <authorList>
            <person name="Zeh D."/>
            <person name="Zeh J."/>
        </authorList>
    </citation>
    <scope>NUCLEOTIDE SEQUENCE [LARGE SCALE GENOMIC DNA]</scope>
    <source>
        <strain evidence="10">IN4F17</strain>
        <tissue evidence="10">Whole Body</tissue>
    </source>
</reference>
<feature type="domain" description="C2H2-type" evidence="9">
    <location>
        <begin position="351"/>
        <end position="378"/>
    </location>
</feature>
<accession>A0ABY6KA35</accession>
<feature type="domain" description="C2H2-type" evidence="9">
    <location>
        <begin position="267"/>
        <end position="294"/>
    </location>
</feature>
<comment type="subcellular location">
    <subcellularLocation>
        <location evidence="1">Nucleus</location>
    </subcellularLocation>
</comment>
<evidence type="ECO:0000313" key="10">
    <source>
        <dbReference type="EMBL" id="UYV65697.1"/>
    </source>
</evidence>
<feature type="domain" description="C2H2-type" evidence="9">
    <location>
        <begin position="463"/>
        <end position="490"/>
    </location>
</feature>
<dbReference type="PANTHER" id="PTHR24381">
    <property type="entry name" value="ZINC FINGER PROTEIN"/>
    <property type="match status" value="1"/>
</dbReference>
<dbReference type="Pfam" id="PF00096">
    <property type="entry name" value="zf-C2H2"/>
    <property type="match status" value="1"/>
</dbReference>
<dbReference type="InterPro" id="IPR036397">
    <property type="entry name" value="RNaseH_sf"/>
</dbReference>
<feature type="domain" description="C2H2-type" evidence="9">
    <location>
        <begin position="127"/>
        <end position="154"/>
    </location>
</feature>
<dbReference type="EMBL" id="CP092865">
    <property type="protein sequence ID" value="UYV65697.1"/>
    <property type="molecule type" value="Genomic_DNA"/>
</dbReference>
<dbReference type="PANTHER" id="PTHR24381:SF393">
    <property type="entry name" value="CHROMATIN-LINKED ADAPTOR FOR MSL PROTEINS, ISOFORM B"/>
    <property type="match status" value="1"/>
</dbReference>
<proteinExistence type="predicted"/>
<dbReference type="Gene3D" id="3.30.420.10">
    <property type="entry name" value="Ribonuclease H-like superfamily/Ribonuclease H"/>
    <property type="match status" value="1"/>
</dbReference>
<gene>
    <name evidence="10" type="ORF">LAZ67_3005171</name>
</gene>
<dbReference type="Proteomes" id="UP001235939">
    <property type="component" value="Chromosome 03"/>
</dbReference>
<evidence type="ECO:0000256" key="4">
    <source>
        <dbReference type="ARBA" id="ARBA00022771"/>
    </source>
</evidence>
<name>A0ABY6KA35_9ARAC</name>
<feature type="domain" description="C2H2-type" evidence="9">
    <location>
        <begin position="155"/>
        <end position="182"/>
    </location>
</feature>
<dbReference type="InterPro" id="IPR012337">
    <property type="entry name" value="RNaseH-like_sf"/>
</dbReference>
<evidence type="ECO:0000259" key="9">
    <source>
        <dbReference type="PROSITE" id="PS50157"/>
    </source>
</evidence>
<evidence type="ECO:0000256" key="6">
    <source>
        <dbReference type="ARBA" id="ARBA00023242"/>
    </source>
</evidence>
<protein>
    <recommendedName>
        <fullName evidence="9">C2H2-type domain-containing protein</fullName>
    </recommendedName>
</protein>
<organism evidence="10 11">
    <name type="scientific">Cordylochernes scorpioides</name>
    <dbReference type="NCBI Taxonomy" id="51811"/>
    <lineage>
        <taxon>Eukaryota</taxon>
        <taxon>Metazoa</taxon>
        <taxon>Ecdysozoa</taxon>
        <taxon>Arthropoda</taxon>
        <taxon>Chelicerata</taxon>
        <taxon>Arachnida</taxon>
        <taxon>Pseudoscorpiones</taxon>
        <taxon>Cheliferoidea</taxon>
        <taxon>Chernetidae</taxon>
        <taxon>Cordylochernes</taxon>
    </lineage>
</organism>
<evidence type="ECO:0000313" key="11">
    <source>
        <dbReference type="Proteomes" id="UP001235939"/>
    </source>
</evidence>
<keyword evidence="5" id="KW-0862">Zinc</keyword>
<feature type="domain" description="C2H2-type" evidence="9">
    <location>
        <begin position="295"/>
        <end position="322"/>
    </location>
</feature>
<dbReference type="InterPro" id="IPR013087">
    <property type="entry name" value="Znf_C2H2_type"/>
</dbReference>
<keyword evidence="3" id="KW-0677">Repeat</keyword>
<keyword evidence="4 7" id="KW-0863">Zinc-finger</keyword>
<feature type="domain" description="C2H2-type" evidence="9">
    <location>
        <begin position="379"/>
        <end position="406"/>
    </location>
</feature>
<evidence type="ECO:0000256" key="2">
    <source>
        <dbReference type="ARBA" id="ARBA00022723"/>
    </source>
</evidence>
<evidence type="ECO:0000256" key="5">
    <source>
        <dbReference type="ARBA" id="ARBA00022833"/>
    </source>
</evidence>
<dbReference type="PROSITE" id="PS50157">
    <property type="entry name" value="ZINC_FINGER_C2H2_2"/>
    <property type="match status" value="14"/>
</dbReference>
<evidence type="ECO:0000256" key="3">
    <source>
        <dbReference type="ARBA" id="ARBA00022737"/>
    </source>
</evidence>
<dbReference type="InterPro" id="IPR036236">
    <property type="entry name" value="Znf_C2H2_sf"/>
</dbReference>
<feature type="domain" description="C2H2-type" evidence="9">
    <location>
        <begin position="183"/>
        <end position="210"/>
    </location>
</feature>
<keyword evidence="11" id="KW-1185">Reference proteome</keyword>
<feature type="domain" description="C2H2-type" evidence="9">
    <location>
        <begin position="239"/>
        <end position="266"/>
    </location>
</feature>
<dbReference type="InterPro" id="IPR040676">
    <property type="entry name" value="DUF5641"/>
</dbReference>
<dbReference type="Pfam" id="PF13909">
    <property type="entry name" value="zf-H2C2_5"/>
    <property type="match status" value="5"/>
</dbReference>
<dbReference type="SMART" id="SM00355">
    <property type="entry name" value="ZnF_C2H2"/>
    <property type="match status" value="14"/>
</dbReference>
<keyword evidence="2" id="KW-0479">Metal-binding</keyword>
<dbReference type="SUPFAM" id="SSF57667">
    <property type="entry name" value="beta-beta-alpha zinc fingers"/>
    <property type="match status" value="8"/>
</dbReference>
<evidence type="ECO:0000256" key="7">
    <source>
        <dbReference type="PROSITE-ProRule" id="PRU00042"/>
    </source>
</evidence>
<feature type="domain" description="C2H2-type" evidence="9">
    <location>
        <begin position="211"/>
        <end position="238"/>
    </location>
</feature>
<dbReference type="Pfam" id="PF18701">
    <property type="entry name" value="DUF5641"/>
    <property type="match status" value="1"/>
</dbReference>
<feature type="region of interest" description="Disordered" evidence="8">
    <location>
        <begin position="1"/>
        <end position="58"/>
    </location>
</feature>
<dbReference type="Gene3D" id="3.30.160.60">
    <property type="entry name" value="Classic Zinc Finger"/>
    <property type="match status" value="14"/>
</dbReference>
<feature type="domain" description="C2H2-type" evidence="9">
    <location>
        <begin position="491"/>
        <end position="518"/>
    </location>
</feature>
<feature type="domain" description="C2H2-type" evidence="9">
    <location>
        <begin position="407"/>
        <end position="434"/>
    </location>
</feature>
<feature type="domain" description="C2H2-type" evidence="9">
    <location>
        <begin position="323"/>
        <end position="350"/>
    </location>
</feature>
<sequence>MASSEYPAQIFVDKTTAEAGQRRGVSQGASRRLSKGMGRANEVSNAGADPPVHPVPNRKLVDNDEAAFEADFENSSLYPFHPSDSRAPCPMVADLKTSQNQDGLRYPFPVVKPLTYEMAHFSDEKPFKCEYCDYETTKKHSLTYHLYTHTGEKPFKCDQCDFRTRLKKNLKRHINTHASKRPFKCEHCDYETARKESLTNHLFKHTGEKPCKCEHCDFETTSKQSLTNHLYTHTGEKPFKCEYCDYETTSKRSLTNHLYTHTSEKPFKCDYCDFETAWKESLTNHLFMHTGEKPFKCEYCDYETTWKESLTNHLFKHTGEKPFECEHCDYETTSKPSLTNHLYTHTGEKPFKCENCDFEKTSKQSLTNHLYTHTGEKPFKCEYCDYETTSKRSLTNHLYTHTSEKPFKCDYCDFKTTWKQSLTNHLFMHTDEKPFKCEYCDYETTSKKNLTLHLFKHSGERPFKCEYCDYETTSKKNLTNHLYTHTGEKPFKCEYCDYETILKQSLTNHLYTHTGEKPFKCKYCDFRSTLKKVPFNFLCCPTLQTPKDLLRTKTQEFSLLWFPVAIPSGYQQQEVFSANSYSASLVDLKRENSPAVALAVMRHAGVWLDTGGVRSSTIGLWLDYREGASESILDSGLWSSRPPSDMWLNHQEGCLSPSQTSLVGPGHLPQVRWLDHRKEITVSGSVLPRLKVASGSISTPRNHQRFLSADYCSKSRPFIVYSDNGTNSRGTANTLKKIDFSRLKCDPTLKNISWKFIPPGAPWWGGWWERLIGMMKKLLFRILGQTSLGYEELSTVMCDDESLMNTRPLTYLTEESEDLVPLTSSLFLHEVREVGVPDMNLIDIQTLYRKYQYIKRVQEDLRERFCIEYFGFLRQETRRLKTTILFKVGDMVLIGQESLKRLHWPLARIIQLYPGKDGLVRVAKVKTSR</sequence>